<keyword evidence="6" id="KW-1278">Translocase</keyword>
<comment type="caution">
    <text evidence="9">The sequence shown here is derived from an EMBL/GenBank/DDBJ whole genome shotgun (WGS) entry which is preliminary data.</text>
</comment>
<protein>
    <submittedName>
        <fullName evidence="9">ATP-binding cassette domain-containing protein</fullName>
    </submittedName>
</protein>
<dbReference type="PROSITE" id="PS50893">
    <property type="entry name" value="ABC_TRANSPORTER_2"/>
    <property type="match status" value="1"/>
</dbReference>
<keyword evidence="3" id="KW-0997">Cell inner membrane</keyword>
<evidence type="ECO:0000256" key="1">
    <source>
        <dbReference type="ARBA" id="ARBA00022448"/>
    </source>
</evidence>
<dbReference type="RefSeq" id="WP_140194570.1">
    <property type="nucleotide sequence ID" value="NZ_CP065915.1"/>
</dbReference>
<feature type="domain" description="ABC transporter" evidence="8">
    <location>
        <begin position="2"/>
        <end position="228"/>
    </location>
</feature>
<dbReference type="InterPro" id="IPR003439">
    <property type="entry name" value="ABC_transporter-like_ATP-bd"/>
</dbReference>
<evidence type="ECO:0000313" key="10">
    <source>
        <dbReference type="Proteomes" id="UP000314011"/>
    </source>
</evidence>
<dbReference type="PANTHER" id="PTHR42781:SF1">
    <property type="entry name" value="THIAMINE IMPORT ATP-BINDING PROTEIN THIQ"/>
    <property type="match status" value="1"/>
</dbReference>
<keyword evidence="10" id="KW-1185">Reference proteome</keyword>
<organism evidence="9 10">
    <name type="scientific">Pelagovum pacificum</name>
    <dbReference type="NCBI Taxonomy" id="2588711"/>
    <lineage>
        <taxon>Bacteria</taxon>
        <taxon>Pseudomonadati</taxon>
        <taxon>Pseudomonadota</taxon>
        <taxon>Alphaproteobacteria</taxon>
        <taxon>Rhodobacterales</taxon>
        <taxon>Paracoccaceae</taxon>
        <taxon>Pelagovum</taxon>
    </lineage>
</organism>
<evidence type="ECO:0000256" key="3">
    <source>
        <dbReference type="ARBA" id="ARBA00022519"/>
    </source>
</evidence>
<dbReference type="PROSITE" id="PS00211">
    <property type="entry name" value="ABC_TRANSPORTER_1"/>
    <property type="match status" value="1"/>
</dbReference>
<keyword evidence="4" id="KW-0547">Nucleotide-binding</keyword>
<evidence type="ECO:0000259" key="8">
    <source>
        <dbReference type="PROSITE" id="PS50893"/>
    </source>
</evidence>
<accession>A0A5C5GK23</accession>
<evidence type="ECO:0000256" key="5">
    <source>
        <dbReference type="ARBA" id="ARBA00022840"/>
    </source>
</evidence>
<keyword evidence="7" id="KW-0472">Membrane</keyword>
<dbReference type="OrthoDB" id="9802264at2"/>
<proteinExistence type="predicted"/>
<dbReference type="GO" id="GO:0016887">
    <property type="term" value="F:ATP hydrolysis activity"/>
    <property type="evidence" value="ECO:0007669"/>
    <property type="project" value="InterPro"/>
</dbReference>
<evidence type="ECO:0000256" key="4">
    <source>
        <dbReference type="ARBA" id="ARBA00022741"/>
    </source>
</evidence>
<dbReference type="InterPro" id="IPR027417">
    <property type="entry name" value="P-loop_NTPase"/>
</dbReference>
<dbReference type="PANTHER" id="PTHR42781">
    <property type="entry name" value="SPERMIDINE/PUTRESCINE IMPORT ATP-BINDING PROTEIN POTA"/>
    <property type="match status" value="1"/>
</dbReference>
<dbReference type="InterPro" id="IPR003593">
    <property type="entry name" value="AAA+_ATPase"/>
</dbReference>
<dbReference type="InterPro" id="IPR017871">
    <property type="entry name" value="ABC_transporter-like_CS"/>
</dbReference>
<evidence type="ECO:0000256" key="7">
    <source>
        <dbReference type="ARBA" id="ARBA00023136"/>
    </source>
</evidence>
<evidence type="ECO:0000256" key="6">
    <source>
        <dbReference type="ARBA" id="ARBA00022967"/>
    </source>
</evidence>
<gene>
    <name evidence="9" type="ORF">FHY64_11305</name>
</gene>
<dbReference type="EMBL" id="VFFF01000001">
    <property type="protein sequence ID" value="TNY33816.1"/>
    <property type="molecule type" value="Genomic_DNA"/>
</dbReference>
<dbReference type="SMART" id="SM00382">
    <property type="entry name" value="AAA"/>
    <property type="match status" value="1"/>
</dbReference>
<reference evidence="9 10" key="1">
    <citation type="submission" date="2019-06" db="EMBL/GenBank/DDBJ databases">
        <title>Genome of new Rhodobacteraceae sp. SM1903.</title>
        <authorList>
            <person name="Ren X."/>
        </authorList>
    </citation>
    <scope>NUCLEOTIDE SEQUENCE [LARGE SCALE GENOMIC DNA]</scope>
    <source>
        <strain evidence="9 10">SM1903</strain>
    </source>
</reference>
<dbReference type="Proteomes" id="UP000314011">
    <property type="component" value="Unassembled WGS sequence"/>
</dbReference>
<sequence>MLTLEDITVTLGDFTLRADTSVPQGITAVIGPSGGGKSTLLSAIGGFAEVEGRIYVDGQDITGRQPAERPVATLFQDHNLFPHLTVAQNVGLGLVSKLTLPTGVREEVDEVLRRVGLSGMGDRKPGALSGGQQSRAALARALVQDKPVVLLDEPFAALGPALKAEMLDLARYVLAAPGRTLLMVTHDPGDAERVAEHVLLVMDGAVSGPHDRAALMADPPEALRTYLGGFE</sequence>
<dbReference type="Pfam" id="PF00005">
    <property type="entry name" value="ABC_tran"/>
    <property type="match status" value="1"/>
</dbReference>
<dbReference type="Gene3D" id="3.40.50.300">
    <property type="entry name" value="P-loop containing nucleotide triphosphate hydrolases"/>
    <property type="match status" value="1"/>
</dbReference>
<dbReference type="SUPFAM" id="SSF52540">
    <property type="entry name" value="P-loop containing nucleoside triphosphate hydrolases"/>
    <property type="match status" value="1"/>
</dbReference>
<keyword evidence="5 9" id="KW-0067">ATP-binding</keyword>
<dbReference type="InterPro" id="IPR050093">
    <property type="entry name" value="ABC_SmlMolc_Importer"/>
</dbReference>
<name>A0A5C5GK23_9RHOB</name>
<evidence type="ECO:0000313" key="9">
    <source>
        <dbReference type="EMBL" id="TNY33816.1"/>
    </source>
</evidence>
<dbReference type="AlphaFoldDB" id="A0A5C5GK23"/>
<keyword evidence="2" id="KW-1003">Cell membrane</keyword>
<keyword evidence="1" id="KW-0813">Transport</keyword>
<dbReference type="GO" id="GO:0005524">
    <property type="term" value="F:ATP binding"/>
    <property type="evidence" value="ECO:0007669"/>
    <property type="project" value="UniProtKB-KW"/>
</dbReference>
<evidence type="ECO:0000256" key="2">
    <source>
        <dbReference type="ARBA" id="ARBA00022475"/>
    </source>
</evidence>